<feature type="transmembrane region" description="Helical" evidence="1">
    <location>
        <begin position="161"/>
        <end position="183"/>
    </location>
</feature>
<keyword evidence="1" id="KW-0472">Membrane</keyword>
<feature type="transmembrane region" description="Helical" evidence="1">
    <location>
        <begin position="269"/>
        <end position="287"/>
    </location>
</feature>
<feature type="transmembrane region" description="Helical" evidence="1">
    <location>
        <begin position="293"/>
        <end position="310"/>
    </location>
</feature>
<feature type="transmembrane region" description="Helical" evidence="1">
    <location>
        <begin position="27"/>
        <end position="45"/>
    </location>
</feature>
<evidence type="ECO:0000313" key="3">
    <source>
        <dbReference type="Proteomes" id="UP001205531"/>
    </source>
</evidence>
<feature type="transmembrane region" description="Helical" evidence="1">
    <location>
        <begin position="233"/>
        <end position="257"/>
    </location>
</feature>
<reference evidence="2" key="1">
    <citation type="submission" date="2022-07" db="EMBL/GenBank/DDBJ databases">
        <title>Prevotella copri.</title>
        <authorList>
            <person name="Yang C."/>
        </authorList>
    </citation>
    <scope>NUCLEOTIDE SEQUENCE</scope>
    <source>
        <strain evidence="2">HF2107</strain>
    </source>
</reference>
<comment type="caution">
    <text evidence="2">The sequence shown here is derived from an EMBL/GenBank/DDBJ whole genome shotgun (WGS) entry which is preliminary data.</text>
</comment>
<sequence length="378" mass="44945">MIYLIPLVLMIIGYSKYDFPKRKTKDFVLWGLLYFVLVSIIGLRYKVGGDTYNYMAYFEYAPELSFWTPIDVSGFEPGFTLFSSLIKTYFDDIYVYQSIISAIMTFFLMRFIKQNTIYKYLAFLLIYVAIYIYISTEVIRESLAVVLFLQIYPLLEKKKYFLYYPLCLLLLTIHSSAVITLFIPFFRNLKFKKQFRIYLVCTIVCGLLLSIIMQKLAAFSIFQKLMRYDQHSYVGYAWVGFRFIYFSILPLFVLYVCKKYRMVCKYENIICLQILFGFGMWFVPIVFQRLINYTIIFYLVSLSCIIGTCLRNRVYLSSLSYIARKNRKVLARVILISTLLAHSSFYIHLNFYERYIPYHSIFDPVTEPLREKYVAGQD</sequence>
<feature type="transmembrane region" description="Helical" evidence="1">
    <location>
        <begin position="124"/>
        <end position="149"/>
    </location>
</feature>
<name>A0AAW5INQ0_9BACT</name>
<dbReference type="Pfam" id="PF14897">
    <property type="entry name" value="EpsG"/>
    <property type="match status" value="1"/>
</dbReference>
<evidence type="ECO:0000256" key="1">
    <source>
        <dbReference type="SAM" id="Phobius"/>
    </source>
</evidence>
<evidence type="ECO:0000313" key="2">
    <source>
        <dbReference type="EMBL" id="MCP9565458.1"/>
    </source>
</evidence>
<proteinExistence type="predicted"/>
<dbReference type="RefSeq" id="WP_254953631.1">
    <property type="nucleotide sequence ID" value="NZ_JANDWY010000032.1"/>
</dbReference>
<gene>
    <name evidence="2" type="ORF">NNC64_13030</name>
</gene>
<feature type="transmembrane region" description="Helical" evidence="1">
    <location>
        <begin position="93"/>
        <end position="112"/>
    </location>
</feature>
<dbReference type="AlphaFoldDB" id="A0AAW5INQ0"/>
<dbReference type="InterPro" id="IPR049458">
    <property type="entry name" value="EpsG-like"/>
</dbReference>
<organism evidence="2 3">
    <name type="scientific">Segatella copri</name>
    <dbReference type="NCBI Taxonomy" id="165179"/>
    <lineage>
        <taxon>Bacteria</taxon>
        <taxon>Pseudomonadati</taxon>
        <taxon>Bacteroidota</taxon>
        <taxon>Bacteroidia</taxon>
        <taxon>Bacteroidales</taxon>
        <taxon>Prevotellaceae</taxon>
        <taxon>Segatella</taxon>
    </lineage>
</organism>
<dbReference type="EMBL" id="JANDWZ010000035">
    <property type="protein sequence ID" value="MCP9565458.1"/>
    <property type="molecule type" value="Genomic_DNA"/>
</dbReference>
<feature type="transmembrane region" description="Helical" evidence="1">
    <location>
        <begin position="195"/>
        <end position="213"/>
    </location>
</feature>
<keyword evidence="1" id="KW-1133">Transmembrane helix</keyword>
<protein>
    <submittedName>
        <fullName evidence="2">EpsG family protein</fullName>
    </submittedName>
</protein>
<feature type="transmembrane region" description="Helical" evidence="1">
    <location>
        <begin position="330"/>
        <end position="349"/>
    </location>
</feature>
<accession>A0AAW5INQ0</accession>
<keyword evidence="1" id="KW-0812">Transmembrane</keyword>
<dbReference type="Proteomes" id="UP001205531">
    <property type="component" value="Unassembled WGS sequence"/>
</dbReference>